<dbReference type="AlphaFoldDB" id="A0A0N4ZT68"/>
<keyword evidence="2" id="KW-0472">Membrane</keyword>
<feature type="transmembrane region" description="Helical" evidence="2">
    <location>
        <begin position="115"/>
        <end position="139"/>
    </location>
</feature>
<accession>A0A0N4ZT68</accession>
<keyword evidence="3" id="KW-1185">Reference proteome</keyword>
<reference evidence="4" key="1">
    <citation type="submission" date="2017-02" db="UniProtKB">
        <authorList>
            <consortium name="WormBaseParasite"/>
        </authorList>
    </citation>
    <scope>IDENTIFICATION</scope>
</reference>
<sequence>MGNFIGSSVNRTVTSNNNNTQLDEHQNANNIINITLNQERITPDNSSITDIENENISHDPISNSIEVATINANSLAYQKKILRDNQFNGINKGKLQKPFFHRFVFFGYFLLTKSFYFISIIEIFLIISTLTWTILVIIYGEENYENNNKDLRKFIPYILYIPVTLFLILWAGSISVSIFGAKYLIPYLFLPNIIVSLIITCIYLGIFINGIIKISNNFEYADGHFSWPVGIVLSLSFIFIIVILYFLLIKCICFMDILRKRKTVQVTDEIINIIRKQKNEHFDREYDSISETFSTKSTVIVSDEFIKIPKKL</sequence>
<dbReference type="Proteomes" id="UP000038045">
    <property type="component" value="Unplaced"/>
</dbReference>
<protein>
    <submittedName>
        <fullName evidence="4">MARVEL domain-containing protein</fullName>
    </submittedName>
</protein>
<feature type="transmembrane region" description="Helical" evidence="2">
    <location>
        <begin position="188"/>
        <end position="212"/>
    </location>
</feature>
<feature type="region of interest" description="Disordered" evidence="1">
    <location>
        <begin position="1"/>
        <end position="24"/>
    </location>
</feature>
<proteinExistence type="predicted"/>
<name>A0A0N4ZT68_PARTI</name>
<evidence type="ECO:0000313" key="4">
    <source>
        <dbReference type="WBParaSite" id="PTRK_0001169900.1"/>
    </source>
</evidence>
<keyword evidence="2" id="KW-1133">Transmembrane helix</keyword>
<dbReference type="WBParaSite" id="PTRK_0001169900.1">
    <property type="protein sequence ID" value="PTRK_0001169900.1"/>
    <property type="gene ID" value="PTRK_0001169900"/>
</dbReference>
<evidence type="ECO:0000256" key="1">
    <source>
        <dbReference type="SAM" id="MobiDB-lite"/>
    </source>
</evidence>
<evidence type="ECO:0000313" key="3">
    <source>
        <dbReference type="Proteomes" id="UP000038045"/>
    </source>
</evidence>
<feature type="transmembrane region" description="Helical" evidence="2">
    <location>
        <begin position="232"/>
        <end position="253"/>
    </location>
</feature>
<keyword evidence="2" id="KW-0812">Transmembrane</keyword>
<organism evidence="3 4">
    <name type="scientific">Parastrongyloides trichosuri</name>
    <name type="common">Possum-specific nematode worm</name>
    <dbReference type="NCBI Taxonomy" id="131310"/>
    <lineage>
        <taxon>Eukaryota</taxon>
        <taxon>Metazoa</taxon>
        <taxon>Ecdysozoa</taxon>
        <taxon>Nematoda</taxon>
        <taxon>Chromadorea</taxon>
        <taxon>Rhabditida</taxon>
        <taxon>Tylenchina</taxon>
        <taxon>Panagrolaimomorpha</taxon>
        <taxon>Strongyloidoidea</taxon>
        <taxon>Strongyloididae</taxon>
        <taxon>Parastrongyloides</taxon>
    </lineage>
</organism>
<feature type="transmembrane region" description="Helical" evidence="2">
    <location>
        <begin position="159"/>
        <end position="181"/>
    </location>
</feature>
<feature type="compositionally biased region" description="Low complexity" evidence="1">
    <location>
        <begin position="7"/>
        <end position="20"/>
    </location>
</feature>
<evidence type="ECO:0000256" key="2">
    <source>
        <dbReference type="SAM" id="Phobius"/>
    </source>
</evidence>